<dbReference type="PANTHER" id="PTHR34605:SF4">
    <property type="entry name" value="DNA ADENINE METHYLTRANSFERASE"/>
    <property type="match status" value="1"/>
</dbReference>
<dbReference type="GO" id="GO:0006310">
    <property type="term" value="P:DNA recombination"/>
    <property type="evidence" value="ECO:0007669"/>
    <property type="project" value="UniProtKB-KW"/>
</dbReference>
<dbReference type="Pfam" id="PF00589">
    <property type="entry name" value="Phage_integrase"/>
    <property type="match status" value="1"/>
</dbReference>
<evidence type="ECO:0000313" key="6">
    <source>
        <dbReference type="Proteomes" id="UP000321717"/>
    </source>
</evidence>
<dbReference type="InterPro" id="IPR010998">
    <property type="entry name" value="Integrase_recombinase_N"/>
</dbReference>
<dbReference type="InterPro" id="IPR002104">
    <property type="entry name" value="Integrase_catalytic"/>
</dbReference>
<protein>
    <submittedName>
        <fullName evidence="5">Integrase</fullName>
    </submittedName>
</protein>
<reference evidence="5 6" key="1">
    <citation type="submission" date="2019-07" db="EMBL/GenBank/DDBJ databases">
        <title>Whole genome shotgun sequence of Rhizobium naphthalenivorans NBRC 107585.</title>
        <authorList>
            <person name="Hosoyama A."/>
            <person name="Uohara A."/>
            <person name="Ohji S."/>
            <person name="Ichikawa N."/>
        </authorList>
    </citation>
    <scope>NUCLEOTIDE SEQUENCE [LARGE SCALE GENOMIC DNA]</scope>
    <source>
        <strain evidence="5 6">NBRC 107585</strain>
    </source>
</reference>
<dbReference type="AlphaFoldDB" id="A0A512HQ94"/>
<accession>A0A512HQ94</accession>
<comment type="caution">
    <text evidence="5">The sequence shown here is derived from an EMBL/GenBank/DDBJ whole genome shotgun (WGS) entry which is preliminary data.</text>
</comment>
<keyword evidence="1" id="KW-0238">DNA-binding</keyword>
<dbReference type="InterPro" id="IPR052925">
    <property type="entry name" value="Phage_Integrase-like_Recomb"/>
</dbReference>
<dbReference type="InterPro" id="IPR011010">
    <property type="entry name" value="DNA_brk_join_enz"/>
</dbReference>
<gene>
    <name evidence="5" type="ORF">RNA01_45540</name>
</gene>
<dbReference type="GO" id="GO:0015074">
    <property type="term" value="P:DNA integration"/>
    <property type="evidence" value="ECO:0007669"/>
    <property type="project" value="InterPro"/>
</dbReference>
<dbReference type="Gene3D" id="1.10.443.10">
    <property type="entry name" value="Intergrase catalytic core"/>
    <property type="match status" value="1"/>
</dbReference>
<dbReference type="CDD" id="cd00799">
    <property type="entry name" value="INT_Cre_C"/>
    <property type="match status" value="1"/>
</dbReference>
<dbReference type="PROSITE" id="PS51898">
    <property type="entry name" value="TYR_RECOMBINASE"/>
    <property type="match status" value="1"/>
</dbReference>
<feature type="domain" description="Tyr recombinase" evidence="4">
    <location>
        <begin position="167"/>
        <end position="373"/>
    </location>
</feature>
<dbReference type="OrthoDB" id="5513193at2"/>
<dbReference type="RefSeq" id="WP_147182400.1">
    <property type="nucleotide sequence ID" value="NZ_BJZP01000066.1"/>
</dbReference>
<keyword evidence="2" id="KW-0233">DNA recombination</keyword>
<dbReference type="InterPro" id="IPR013762">
    <property type="entry name" value="Integrase-like_cat_sf"/>
</dbReference>
<dbReference type="Proteomes" id="UP000321717">
    <property type="component" value="Unassembled WGS sequence"/>
</dbReference>
<feature type="region of interest" description="Disordered" evidence="3">
    <location>
        <begin position="1"/>
        <end position="38"/>
    </location>
</feature>
<evidence type="ECO:0000313" key="5">
    <source>
        <dbReference type="EMBL" id="GEO87622.1"/>
    </source>
</evidence>
<dbReference type="SUPFAM" id="SSF47823">
    <property type="entry name" value="lambda integrase-like, N-terminal domain"/>
    <property type="match status" value="1"/>
</dbReference>
<dbReference type="SUPFAM" id="SSF56349">
    <property type="entry name" value="DNA breaking-rejoining enzymes"/>
    <property type="match status" value="1"/>
</dbReference>
<dbReference type="EMBL" id="BJZP01000066">
    <property type="protein sequence ID" value="GEO87622.1"/>
    <property type="molecule type" value="Genomic_DNA"/>
</dbReference>
<proteinExistence type="predicted"/>
<name>A0A512HQ94_9HYPH</name>
<evidence type="ECO:0000259" key="4">
    <source>
        <dbReference type="PROSITE" id="PS51898"/>
    </source>
</evidence>
<evidence type="ECO:0000256" key="1">
    <source>
        <dbReference type="ARBA" id="ARBA00023125"/>
    </source>
</evidence>
<sequence>MAQIIEQNTEIHVEETPAPSLSTASRGDISAPEMSGEGPLPSLAVQDQTLAHLASLADRARGYVEAASSANTRKAYAADWKHFSAWCRRSNLAPLPPHPQTVGLYITACASGTVDRSAKANSVSTIERRLSSLGWNYAQRGLSLDRKDRHIATVMAGIRNSHAKPPVQKEAVMAEDIIAMVETLDRGSLRGLRDRAMLLIGFAGGLRRSEIVGLDLKPDQTEDGRGWIEILDKGILITLRGKTGWREVEIGRGSADATCPVAAIETWIKFAKLVHGPLFRRVTGQGKAVGSERLNDKEVARLVKRTAMAAGVRGDLSEIERAFKFSGHSLRAGLASSAEVDERYVQKQLGHASAEMTRRYQRRRDRFRVNLTKASGL</sequence>
<keyword evidence="6" id="KW-1185">Reference proteome</keyword>
<evidence type="ECO:0000256" key="2">
    <source>
        <dbReference type="ARBA" id="ARBA00023172"/>
    </source>
</evidence>
<dbReference type="Gene3D" id="1.10.150.130">
    <property type="match status" value="1"/>
</dbReference>
<dbReference type="GO" id="GO:0003677">
    <property type="term" value="F:DNA binding"/>
    <property type="evidence" value="ECO:0007669"/>
    <property type="project" value="UniProtKB-KW"/>
</dbReference>
<organism evidence="5 6">
    <name type="scientific">Ciceribacter naphthalenivorans</name>
    <dbReference type="NCBI Taxonomy" id="1118451"/>
    <lineage>
        <taxon>Bacteria</taxon>
        <taxon>Pseudomonadati</taxon>
        <taxon>Pseudomonadota</taxon>
        <taxon>Alphaproteobacteria</taxon>
        <taxon>Hyphomicrobiales</taxon>
        <taxon>Rhizobiaceae</taxon>
        <taxon>Ciceribacter</taxon>
    </lineage>
</organism>
<evidence type="ECO:0000256" key="3">
    <source>
        <dbReference type="SAM" id="MobiDB-lite"/>
    </source>
</evidence>
<dbReference type="PANTHER" id="PTHR34605">
    <property type="entry name" value="PHAGE_INTEGRASE DOMAIN-CONTAINING PROTEIN"/>
    <property type="match status" value="1"/>
</dbReference>